<dbReference type="RefSeq" id="WP_065306907.1">
    <property type="nucleotide sequence ID" value="NZ_LOCQ01000047.1"/>
</dbReference>
<sequence length="265" mass="29607">MDLPLASWGSSLLPFGGELLWTALPWILLCGVAGFVLAALICYQLARKCLLVRRPPAWHVAAKFSYVLILVALPVLGGAFGAVHSVHRVLSQALVRDLQPVFATHAPALRIYLEQRVRLMAPDQPVSMRSLLEPLVHSMVYRPASNSYWERSKAHWINEIILRRGGVLLTEVLQDQLIARAGVLGDTLTGADLRDLSKLDKSLPMVLIDAIEHQASAYFHSLKLTVALFALLALLLVWCEIMLYRHYYLRRYPPATAMPVTMPPM</sequence>
<gene>
    <name evidence="2" type="ORF">ASR47_101617</name>
</gene>
<keyword evidence="1" id="KW-1133">Transmembrane helix</keyword>
<dbReference type="Proteomes" id="UP000092713">
    <property type="component" value="Unassembled WGS sequence"/>
</dbReference>
<keyword evidence="3" id="KW-1185">Reference proteome</keyword>
<dbReference type="EMBL" id="LOCQ01000047">
    <property type="protein sequence ID" value="OBV40394.1"/>
    <property type="molecule type" value="Genomic_DNA"/>
</dbReference>
<name>A0A1A7C5S0_9BURK</name>
<feature type="transmembrane region" description="Helical" evidence="1">
    <location>
        <begin position="64"/>
        <end position="83"/>
    </location>
</feature>
<reference evidence="2 3" key="1">
    <citation type="submission" date="2016-04" db="EMBL/GenBank/DDBJ databases">
        <title>Draft genome sequence of Janthinobacterium psychrotolerans sp. nov., isolated from freshwater sediments in Denmark.</title>
        <authorList>
            <person name="Gong X."/>
            <person name="Skrivergaard S."/>
            <person name="Korsgaard B.S."/>
            <person name="Schreiber L."/>
            <person name="Marshall I.P."/>
            <person name="Finster K."/>
            <person name="Schramm A."/>
        </authorList>
    </citation>
    <scope>NUCLEOTIDE SEQUENCE [LARGE SCALE GENOMIC DNA]</scope>
    <source>
        <strain evidence="2 3">S3-2</strain>
    </source>
</reference>
<keyword evidence="1" id="KW-0472">Membrane</keyword>
<organism evidence="2 3">
    <name type="scientific">Janthinobacterium psychrotolerans</name>
    <dbReference type="NCBI Taxonomy" id="1747903"/>
    <lineage>
        <taxon>Bacteria</taxon>
        <taxon>Pseudomonadati</taxon>
        <taxon>Pseudomonadota</taxon>
        <taxon>Betaproteobacteria</taxon>
        <taxon>Burkholderiales</taxon>
        <taxon>Oxalobacteraceae</taxon>
        <taxon>Janthinobacterium</taxon>
    </lineage>
</organism>
<comment type="caution">
    <text evidence="2">The sequence shown here is derived from an EMBL/GenBank/DDBJ whole genome shotgun (WGS) entry which is preliminary data.</text>
</comment>
<evidence type="ECO:0000313" key="3">
    <source>
        <dbReference type="Proteomes" id="UP000092713"/>
    </source>
</evidence>
<evidence type="ECO:0000313" key="2">
    <source>
        <dbReference type="EMBL" id="OBV40394.1"/>
    </source>
</evidence>
<dbReference type="OrthoDB" id="8700140at2"/>
<keyword evidence="1" id="KW-0812">Transmembrane</keyword>
<feature type="transmembrane region" description="Helical" evidence="1">
    <location>
        <begin position="224"/>
        <end position="244"/>
    </location>
</feature>
<dbReference type="STRING" id="1747903.ASR47_101617"/>
<accession>A0A1A7C5S0</accession>
<protein>
    <submittedName>
        <fullName evidence="2">Uncharacterized protein</fullName>
    </submittedName>
</protein>
<evidence type="ECO:0000256" key="1">
    <source>
        <dbReference type="SAM" id="Phobius"/>
    </source>
</evidence>
<feature type="transmembrane region" description="Helical" evidence="1">
    <location>
        <begin position="20"/>
        <end position="43"/>
    </location>
</feature>
<proteinExistence type="predicted"/>
<dbReference type="AlphaFoldDB" id="A0A1A7C5S0"/>